<proteinExistence type="predicted"/>
<evidence type="ECO:0000313" key="2">
    <source>
        <dbReference type="Proteomes" id="UP000271098"/>
    </source>
</evidence>
<accession>A0A183E0T7</accession>
<evidence type="ECO:0000313" key="1">
    <source>
        <dbReference type="EMBL" id="VDN24402.1"/>
    </source>
</evidence>
<gene>
    <name evidence="1" type="ORF">GPUH_LOCUS14579</name>
</gene>
<protein>
    <submittedName>
        <fullName evidence="3">Ligase_CoA_2 domain-containing protein</fullName>
    </submittedName>
</protein>
<evidence type="ECO:0000313" key="3">
    <source>
        <dbReference type="WBParaSite" id="GPUH_0001459701-mRNA-1"/>
    </source>
</evidence>
<sequence length="69" mass="7832">MSPFTGIGIFLLDIDAKEQDVEEIVAALQKCPDVQAVIMAPPFVKGHEQALQKIKEWFMAMRRKYADHS</sequence>
<dbReference type="EMBL" id="UYRT01081429">
    <property type="protein sequence ID" value="VDN24402.1"/>
    <property type="molecule type" value="Genomic_DNA"/>
</dbReference>
<reference evidence="1 2" key="2">
    <citation type="submission" date="2018-11" db="EMBL/GenBank/DDBJ databases">
        <authorList>
            <consortium name="Pathogen Informatics"/>
        </authorList>
    </citation>
    <scope>NUCLEOTIDE SEQUENCE [LARGE SCALE GENOMIC DNA]</scope>
</reference>
<organism evidence="3">
    <name type="scientific">Gongylonema pulchrum</name>
    <dbReference type="NCBI Taxonomy" id="637853"/>
    <lineage>
        <taxon>Eukaryota</taxon>
        <taxon>Metazoa</taxon>
        <taxon>Ecdysozoa</taxon>
        <taxon>Nematoda</taxon>
        <taxon>Chromadorea</taxon>
        <taxon>Rhabditida</taxon>
        <taxon>Spirurina</taxon>
        <taxon>Spiruromorpha</taxon>
        <taxon>Spiruroidea</taxon>
        <taxon>Gongylonematidae</taxon>
        <taxon>Gongylonema</taxon>
    </lineage>
</organism>
<dbReference type="WBParaSite" id="GPUH_0001459701-mRNA-1">
    <property type="protein sequence ID" value="GPUH_0001459701-mRNA-1"/>
    <property type="gene ID" value="GPUH_0001459701"/>
</dbReference>
<reference evidence="3" key="1">
    <citation type="submission" date="2016-06" db="UniProtKB">
        <authorList>
            <consortium name="WormBaseParasite"/>
        </authorList>
    </citation>
    <scope>IDENTIFICATION</scope>
</reference>
<name>A0A183E0T7_9BILA</name>
<dbReference type="AlphaFoldDB" id="A0A183E0T7"/>
<dbReference type="Proteomes" id="UP000271098">
    <property type="component" value="Unassembled WGS sequence"/>
</dbReference>
<keyword evidence="2" id="KW-1185">Reference proteome</keyword>